<evidence type="ECO:0000313" key="3">
    <source>
        <dbReference type="Proteomes" id="UP001210339"/>
    </source>
</evidence>
<protein>
    <recommendedName>
        <fullName evidence="1">Polyphosphate kinase-2-related domain-containing protein</fullName>
    </recommendedName>
</protein>
<dbReference type="InterPro" id="IPR027417">
    <property type="entry name" value="P-loop_NTPase"/>
</dbReference>
<dbReference type="RefSeq" id="WP_271191108.1">
    <property type="nucleotide sequence ID" value="NZ_CP115667.1"/>
</dbReference>
<sequence>MLEQDTAKKYSEFKVKELGIKLARLGRIVEHLEIPVLIVLEGWESSGRGEIIYNIVRELNPKFYDVKVFEPLSEKEKAYPEMTPYWNAIPEKSHIRLFDRSYYYELFNHKEASAAYDLLKQGIENYEKALYDDYTVVVKFFVNVTEKTQRENMEALIDDGYEQVYVEKLDREQNKHYEAYAKRFEHGLEATNYSFAPWHILDGADVKEASKEALGILIDQLQIGIERMLRRREGGMRLVRHYQGDRHPLAELDLTKTLSEDDYDAQLKDLQKDAADLQLKLFMAKVPTVLVFEGVDAAGKDGSIERLIKRMDPRMVKVHAISAPSAEENRYHYLWRFYKRLPEDGKMSVFSRSWYGRVMVERVEGFAEKNEWERAYKELPQFEKELYDHGALVLKYFVMIDKDTQLTRFEDREDDPDKQYKITEEDWRNRNKWDDYIEAMDEMLERTHRDYAPWILVEGNDKNYARIKVLKTFIQQAKAHLKAREGKDK</sequence>
<dbReference type="PANTHER" id="PTHR34383:SF3">
    <property type="entry name" value="POLYPHOSPHATE:AMP PHOSPHOTRANSFERASE"/>
    <property type="match status" value="1"/>
</dbReference>
<feature type="domain" description="Polyphosphate kinase-2-related" evidence="1">
    <location>
        <begin position="10"/>
        <end position="221"/>
    </location>
</feature>
<organism evidence="2 3">
    <name type="scientific">Peptoniphilus equinus</name>
    <dbReference type="NCBI Taxonomy" id="3016343"/>
    <lineage>
        <taxon>Bacteria</taxon>
        <taxon>Bacillati</taxon>
        <taxon>Bacillota</taxon>
        <taxon>Tissierellia</taxon>
        <taxon>Tissierellales</taxon>
        <taxon>Peptoniphilaceae</taxon>
        <taxon>Peptoniphilus</taxon>
    </lineage>
</organism>
<dbReference type="SUPFAM" id="SSF52540">
    <property type="entry name" value="P-loop containing nucleoside triphosphate hydrolases"/>
    <property type="match status" value="2"/>
</dbReference>
<dbReference type="Gene3D" id="3.40.50.300">
    <property type="entry name" value="P-loop containing nucleotide triphosphate hydrolases"/>
    <property type="match status" value="2"/>
</dbReference>
<proteinExistence type="predicted"/>
<dbReference type="PANTHER" id="PTHR34383">
    <property type="entry name" value="POLYPHOSPHATE:AMP PHOSPHOTRANSFERASE-RELATED"/>
    <property type="match status" value="1"/>
</dbReference>
<dbReference type="InterPro" id="IPR022488">
    <property type="entry name" value="PPK2-related"/>
</dbReference>
<gene>
    <name evidence="2" type="ORF">O6R05_06150</name>
</gene>
<reference evidence="2 3" key="1">
    <citation type="submission" date="2023-01" db="EMBL/GenBank/DDBJ databases">
        <authorList>
            <person name="Lee S.H."/>
            <person name="Jung H.S."/>
            <person name="Yun J.U."/>
        </authorList>
    </citation>
    <scope>NUCLEOTIDE SEQUENCE [LARGE SCALE GENOMIC DNA]</scope>
    <source>
        <strain evidence="2 3">CBA3646</strain>
    </source>
</reference>
<dbReference type="EMBL" id="CP115667">
    <property type="protein sequence ID" value="WBW49576.1"/>
    <property type="molecule type" value="Genomic_DNA"/>
</dbReference>
<feature type="domain" description="Polyphosphate kinase-2-related" evidence="1">
    <location>
        <begin position="258"/>
        <end position="483"/>
    </location>
</feature>
<keyword evidence="3" id="KW-1185">Reference proteome</keyword>
<dbReference type="Proteomes" id="UP001210339">
    <property type="component" value="Chromosome"/>
</dbReference>
<dbReference type="Pfam" id="PF03976">
    <property type="entry name" value="PPK2"/>
    <property type="match status" value="2"/>
</dbReference>
<name>A0ABY7QTA6_9FIRM</name>
<evidence type="ECO:0000259" key="1">
    <source>
        <dbReference type="Pfam" id="PF03976"/>
    </source>
</evidence>
<accession>A0ABY7QTA6</accession>
<evidence type="ECO:0000313" key="2">
    <source>
        <dbReference type="EMBL" id="WBW49576.1"/>
    </source>
</evidence>